<dbReference type="Proteomes" id="UP000887013">
    <property type="component" value="Unassembled WGS sequence"/>
</dbReference>
<protein>
    <submittedName>
        <fullName evidence="1">Uncharacterized protein</fullName>
    </submittedName>
</protein>
<accession>A0A8X6NJ31</accession>
<sequence>MELGKVLCDVLEELYFCLSNNKCSVRFQWQSCKRSYPAATVERHTTLPRSTMVCGTLIYECRSSLVRIAYKMTSKPYVDDTFQPVMQPVLEGRPNTIYKQLNARPHTVHISQHAL</sequence>
<dbReference type="GO" id="GO:0003676">
    <property type="term" value="F:nucleic acid binding"/>
    <property type="evidence" value="ECO:0007669"/>
    <property type="project" value="InterPro"/>
</dbReference>
<organism evidence="1 3">
    <name type="scientific">Nephila pilipes</name>
    <name type="common">Giant wood spider</name>
    <name type="synonym">Nephila maculata</name>
    <dbReference type="NCBI Taxonomy" id="299642"/>
    <lineage>
        <taxon>Eukaryota</taxon>
        <taxon>Metazoa</taxon>
        <taxon>Ecdysozoa</taxon>
        <taxon>Arthropoda</taxon>
        <taxon>Chelicerata</taxon>
        <taxon>Arachnida</taxon>
        <taxon>Araneae</taxon>
        <taxon>Araneomorphae</taxon>
        <taxon>Entelegynae</taxon>
        <taxon>Araneoidea</taxon>
        <taxon>Nephilidae</taxon>
        <taxon>Nephila</taxon>
    </lineage>
</organism>
<reference evidence="1" key="1">
    <citation type="submission" date="2020-08" db="EMBL/GenBank/DDBJ databases">
        <title>Multicomponent nature underlies the extraordinary mechanical properties of spider dragline silk.</title>
        <authorList>
            <person name="Kono N."/>
            <person name="Nakamura H."/>
            <person name="Mori M."/>
            <person name="Yoshida Y."/>
            <person name="Ohtoshi R."/>
            <person name="Malay A.D."/>
            <person name="Moran D.A.P."/>
            <person name="Tomita M."/>
            <person name="Numata K."/>
            <person name="Arakawa K."/>
        </authorList>
    </citation>
    <scope>NUCLEOTIDE SEQUENCE</scope>
</reference>
<dbReference type="EMBL" id="BMAW01077720">
    <property type="protein sequence ID" value="GFU07746.1"/>
    <property type="molecule type" value="Genomic_DNA"/>
</dbReference>
<dbReference type="EMBL" id="BMAW01058746">
    <property type="protein sequence ID" value="GFT17804.1"/>
    <property type="molecule type" value="Genomic_DNA"/>
</dbReference>
<name>A0A8X6NJ31_NEPPI</name>
<dbReference type="Gene3D" id="3.30.420.10">
    <property type="entry name" value="Ribonuclease H-like superfamily/Ribonuclease H"/>
    <property type="match status" value="1"/>
</dbReference>
<gene>
    <name evidence="1" type="ORF">NPIL_340011</name>
    <name evidence="2" type="ORF">NPIL_682781</name>
</gene>
<comment type="caution">
    <text evidence="1">The sequence shown here is derived from an EMBL/GenBank/DDBJ whole genome shotgun (WGS) entry which is preliminary data.</text>
</comment>
<dbReference type="InterPro" id="IPR036397">
    <property type="entry name" value="RNaseH_sf"/>
</dbReference>
<evidence type="ECO:0000313" key="2">
    <source>
        <dbReference type="EMBL" id="GFU07746.1"/>
    </source>
</evidence>
<proteinExistence type="predicted"/>
<evidence type="ECO:0000313" key="3">
    <source>
        <dbReference type="Proteomes" id="UP000887013"/>
    </source>
</evidence>
<dbReference type="AlphaFoldDB" id="A0A8X6NJ31"/>
<evidence type="ECO:0000313" key="1">
    <source>
        <dbReference type="EMBL" id="GFT17804.1"/>
    </source>
</evidence>
<keyword evidence="3" id="KW-1185">Reference proteome</keyword>